<evidence type="ECO:0000256" key="5">
    <source>
        <dbReference type="ARBA" id="ARBA00023306"/>
    </source>
</evidence>
<keyword evidence="10" id="KW-1133">Transmembrane helix</keyword>
<organism evidence="12 13">
    <name type="scientific">Scophthalmus maximus</name>
    <name type="common">Turbot</name>
    <name type="synonym">Psetta maxima</name>
    <dbReference type="NCBI Taxonomy" id="52904"/>
    <lineage>
        <taxon>Eukaryota</taxon>
        <taxon>Metazoa</taxon>
        <taxon>Chordata</taxon>
        <taxon>Craniata</taxon>
        <taxon>Vertebrata</taxon>
        <taxon>Euteleostomi</taxon>
        <taxon>Actinopterygii</taxon>
        <taxon>Neopterygii</taxon>
        <taxon>Teleostei</taxon>
        <taxon>Neoteleostei</taxon>
        <taxon>Acanthomorphata</taxon>
        <taxon>Carangaria</taxon>
        <taxon>Pleuronectiformes</taxon>
        <taxon>Pleuronectoidei</taxon>
        <taxon>Scophthalmidae</taxon>
        <taxon>Scophthalmus</taxon>
    </lineage>
</organism>
<protein>
    <recommendedName>
        <fullName evidence="7">G2/mitotic-specific cyclin-B2</fullName>
    </recommendedName>
</protein>
<dbReference type="PROSITE" id="PS00292">
    <property type="entry name" value="CYCLINS"/>
    <property type="match status" value="1"/>
</dbReference>
<keyword evidence="3" id="KW-0132">Cell division</keyword>
<dbReference type="Proteomes" id="UP000246464">
    <property type="component" value="Chromosome 22"/>
</dbReference>
<evidence type="ECO:0000256" key="4">
    <source>
        <dbReference type="ARBA" id="ARBA00023127"/>
    </source>
</evidence>
<keyword evidence="13" id="KW-1185">Reference proteome</keyword>
<evidence type="ECO:0000256" key="3">
    <source>
        <dbReference type="ARBA" id="ARBA00022618"/>
    </source>
</evidence>
<dbReference type="SMART" id="SM00385">
    <property type="entry name" value="CYCLIN"/>
    <property type="match status" value="1"/>
</dbReference>
<keyword evidence="4 8" id="KW-0195">Cyclin</keyword>
<reference evidence="12 13" key="1">
    <citation type="submission" date="2017-12" db="EMBL/GenBank/DDBJ databases">
        <title>Integrating genomic resources of turbot (Scophthalmus maximus) in depth evaluation of genetic and physical mapping variation across individuals.</title>
        <authorList>
            <person name="Martinez P."/>
        </authorList>
    </citation>
    <scope>NUCLEOTIDE SEQUENCE [LARGE SCALE GENOMIC DNA]</scope>
</reference>
<dbReference type="FunFam" id="1.10.472.10:FF:000001">
    <property type="entry name" value="G2/mitotic-specific cyclin"/>
    <property type="match status" value="1"/>
</dbReference>
<dbReference type="InterPro" id="IPR013763">
    <property type="entry name" value="Cyclin-like_dom"/>
</dbReference>
<evidence type="ECO:0000256" key="9">
    <source>
        <dbReference type="SAM" id="MobiDB-lite"/>
    </source>
</evidence>
<evidence type="ECO:0000313" key="12">
    <source>
        <dbReference type="EMBL" id="AWP21318.1"/>
    </source>
</evidence>
<comment type="similarity">
    <text evidence="2">Belongs to the cyclin family. Cyclin AB subfamily.</text>
</comment>
<dbReference type="InterPro" id="IPR048258">
    <property type="entry name" value="Cyclins_cyclin-box"/>
</dbReference>
<dbReference type="Pfam" id="PF00134">
    <property type="entry name" value="Cyclin_N"/>
    <property type="match status" value="1"/>
</dbReference>
<keyword evidence="5" id="KW-0131">Cell cycle</keyword>
<dbReference type="PANTHER" id="PTHR10177">
    <property type="entry name" value="CYCLINS"/>
    <property type="match status" value="1"/>
</dbReference>
<dbReference type="EMBL" id="CP026264">
    <property type="protein sequence ID" value="AWP21318.1"/>
    <property type="molecule type" value="Genomic_DNA"/>
</dbReference>
<comment type="function">
    <text evidence="1">Essential for the control of the cell cycle at the G2/M (mitosis) transition.</text>
</comment>
<dbReference type="InterPro" id="IPR036915">
    <property type="entry name" value="Cyclin-like_sf"/>
</dbReference>
<dbReference type="InterPro" id="IPR039361">
    <property type="entry name" value="Cyclin"/>
</dbReference>
<dbReference type="Gene3D" id="1.10.472.10">
    <property type="entry name" value="Cyclin-like"/>
    <property type="match status" value="1"/>
</dbReference>
<gene>
    <name evidence="12" type="ORF">SMAX5B_015907</name>
</gene>
<sequence length="258" mass="29854">MTRRSGRLHKRSENAPGQKSKVAKQSNRKRVQPLSKLHCEKNQLVLEGITRPCVLVDTPMKGVRIDGDGGSLVRPSPLPHLGWGSSDDVWVKMVSREQSYRHSKSFMQKHPTLQPRMRSMLLDWLIEVSDEYTLHRQTFYLAQDYFDRFMSTQSDVEKSMLQLIGITCLFVASKMEEACPPKLWQMAYITAGTYYKEEILKMELIILKVILLHIINRALICIIVLFSECFVFLPRRCGGTSVQKQPCRGCSFTSRWRR</sequence>
<evidence type="ECO:0000256" key="7">
    <source>
        <dbReference type="ARBA" id="ARBA00040980"/>
    </source>
</evidence>
<evidence type="ECO:0000256" key="10">
    <source>
        <dbReference type="SAM" id="Phobius"/>
    </source>
</evidence>
<evidence type="ECO:0000259" key="11">
    <source>
        <dbReference type="SMART" id="SM00385"/>
    </source>
</evidence>
<comment type="subunit">
    <text evidence="6">Interacts with the CDK1 protein kinase to form a serine/threonine kinase holoenzyme complex also known as maturation promoting factor (MPF). The cyclin subunit imparts substrate specificity to the complex.</text>
</comment>
<evidence type="ECO:0000256" key="1">
    <source>
        <dbReference type="ARBA" id="ARBA00003222"/>
    </source>
</evidence>
<accession>A0A2U9CXH2</accession>
<dbReference type="GO" id="GO:0051301">
    <property type="term" value="P:cell division"/>
    <property type="evidence" value="ECO:0007669"/>
    <property type="project" value="UniProtKB-KW"/>
</dbReference>
<dbReference type="InterPro" id="IPR006671">
    <property type="entry name" value="Cyclin_N"/>
</dbReference>
<evidence type="ECO:0000256" key="6">
    <source>
        <dbReference type="ARBA" id="ARBA00025821"/>
    </source>
</evidence>
<proteinExistence type="inferred from homology"/>
<evidence type="ECO:0000256" key="2">
    <source>
        <dbReference type="ARBA" id="ARBA00006955"/>
    </source>
</evidence>
<dbReference type="AlphaFoldDB" id="A0A2U9CXH2"/>
<evidence type="ECO:0000256" key="8">
    <source>
        <dbReference type="RuleBase" id="RU000383"/>
    </source>
</evidence>
<evidence type="ECO:0000313" key="13">
    <source>
        <dbReference type="Proteomes" id="UP000246464"/>
    </source>
</evidence>
<dbReference type="SUPFAM" id="SSF47954">
    <property type="entry name" value="Cyclin-like"/>
    <property type="match status" value="1"/>
</dbReference>
<feature type="compositionally biased region" description="Basic residues" evidence="9">
    <location>
        <begin position="1"/>
        <end position="10"/>
    </location>
</feature>
<keyword evidence="10" id="KW-0472">Membrane</keyword>
<keyword evidence="10" id="KW-0812">Transmembrane</keyword>
<feature type="transmembrane region" description="Helical" evidence="10">
    <location>
        <begin position="205"/>
        <end position="226"/>
    </location>
</feature>
<name>A0A2U9CXH2_SCOMX</name>
<feature type="domain" description="Cyclin-like" evidence="11">
    <location>
        <begin position="123"/>
        <end position="208"/>
    </location>
</feature>
<feature type="region of interest" description="Disordered" evidence="9">
    <location>
        <begin position="1"/>
        <end position="33"/>
    </location>
</feature>